<reference evidence="1 2" key="1">
    <citation type="submission" date="2015-05" db="EMBL/GenBank/DDBJ databases">
        <title>Complete genome sequence of a sulfur-oxidizing gammaproteobacterium strain HA5.</title>
        <authorList>
            <person name="Miura A."/>
            <person name="Kojima H."/>
            <person name="Fukui M."/>
        </authorList>
    </citation>
    <scope>NUCLEOTIDE SEQUENCE [LARGE SCALE GENOMIC DNA]</scope>
    <source>
        <strain evidence="1 2">HA5</strain>
    </source>
</reference>
<evidence type="ECO:0008006" key="3">
    <source>
        <dbReference type="Google" id="ProtNLM"/>
    </source>
</evidence>
<evidence type="ECO:0000313" key="1">
    <source>
        <dbReference type="EMBL" id="BAV34900.1"/>
    </source>
</evidence>
<keyword evidence="2" id="KW-1185">Reference proteome</keyword>
<evidence type="ECO:0000313" key="2">
    <source>
        <dbReference type="Proteomes" id="UP000243180"/>
    </source>
</evidence>
<dbReference type="InterPro" id="IPR009000">
    <property type="entry name" value="Transl_B-barrel_sf"/>
</dbReference>
<sequence length="82" mass="9423">MERIGIVTHYYNHLSVAILKLEKGILRVGDQIHIKGHTSDFAQPVDSMEIDHVHVNEARPGQSFGLRVREHAREHDVVYKAR</sequence>
<gene>
    <name evidence="1" type="ORF">SCL_2623</name>
</gene>
<dbReference type="AlphaFoldDB" id="A0A1B4XJC9"/>
<protein>
    <recommendedName>
        <fullName evidence="3">Translation elongation factor-like protein</fullName>
    </recommendedName>
</protein>
<dbReference type="InParanoid" id="A0A1B4XJC9"/>
<organism evidence="1 2">
    <name type="scientific">Sulfuricaulis limicola</name>
    <dbReference type="NCBI Taxonomy" id="1620215"/>
    <lineage>
        <taxon>Bacteria</taxon>
        <taxon>Pseudomonadati</taxon>
        <taxon>Pseudomonadota</taxon>
        <taxon>Gammaproteobacteria</taxon>
        <taxon>Acidiferrobacterales</taxon>
        <taxon>Acidiferrobacteraceae</taxon>
        <taxon>Sulfuricaulis</taxon>
    </lineage>
</organism>
<dbReference type="Proteomes" id="UP000243180">
    <property type="component" value="Chromosome"/>
</dbReference>
<dbReference type="SUPFAM" id="SSF50447">
    <property type="entry name" value="Translation proteins"/>
    <property type="match status" value="1"/>
</dbReference>
<proteinExistence type="predicted"/>
<dbReference type="KEGG" id="slim:SCL_2623"/>
<dbReference type="Gene3D" id="2.40.30.10">
    <property type="entry name" value="Translation factors"/>
    <property type="match status" value="1"/>
</dbReference>
<dbReference type="EMBL" id="AP014879">
    <property type="protein sequence ID" value="BAV34900.1"/>
    <property type="molecule type" value="Genomic_DNA"/>
</dbReference>
<name>A0A1B4XJC9_9GAMM</name>
<accession>A0A1B4XJC9</accession>